<dbReference type="AlphaFoldDB" id="A0A9E8RVV4"/>
<dbReference type="EMBL" id="CP106878">
    <property type="protein sequence ID" value="WAA09659.1"/>
    <property type="molecule type" value="Genomic_DNA"/>
</dbReference>
<feature type="transmembrane region" description="Helical" evidence="6">
    <location>
        <begin position="68"/>
        <end position="88"/>
    </location>
</feature>
<dbReference type="Proteomes" id="UP001164718">
    <property type="component" value="Chromosome"/>
</dbReference>
<gene>
    <name evidence="7" type="ORF">OE104_14250</name>
</gene>
<evidence type="ECO:0000256" key="1">
    <source>
        <dbReference type="ARBA" id="ARBA00004651"/>
    </source>
</evidence>
<keyword evidence="5 6" id="KW-0472">Membrane</keyword>
<dbReference type="KEGG" id="faf:OE104_14250"/>
<evidence type="ECO:0000256" key="5">
    <source>
        <dbReference type="ARBA" id="ARBA00023136"/>
    </source>
</evidence>
<evidence type="ECO:0000256" key="4">
    <source>
        <dbReference type="ARBA" id="ARBA00022989"/>
    </source>
</evidence>
<proteinExistence type="predicted"/>
<comment type="subcellular location">
    <subcellularLocation>
        <location evidence="1">Cell membrane</location>
        <topology evidence="1">Multi-pass membrane protein</topology>
    </subcellularLocation>
</comment>
<keyword evidence="3 6" id="KW-0812">Transmembrane</keyword>
<evidence type="ECO:0000313" key="8">
    <source>
        <dbReference type="Proteomes" id="UP001164718"/>
    </source>
</evidence>
<evidence type="ECO:0000256" key="3">
    <source>
        <dbReference type="ARBA" id="ARBA00022692"/>
    </source>
</evidence>
<dbReference type="InterPro" id="IPR039072">
    <property type="entry name" value="ATP_synth_I_Bacilli"/>
</dbReference>
<evidence type="ECO:0000313" key="7">
    <source>
        <dbReference type="EMBL" id="WAA09659.1"/>
    </source>
</evidence>
<dbReference type="RefSeq" id="WP_275417442.1">
    <property type="nucleotide sequence ID" value="NZ_CP106878.1"/>
</dbReference>
<accession>A0A9E8RVV4</accession>
<organism evidence="7 8">
    <name type="scientific">Fervidibacillus albus</name>
    <dbReference type="NCBI Taxonomy" id="2980026"/>
    <lineage>
        <taxon>Bacteria</taxon>
        <taxon>Bacillati</taxon>
        <taxon>Bacillota</taxon>
        <taxon>Bacilli</taxon>
        <taxon>Bacillales</taxon>
        <taxon>Bacillaceae</taxon>
        <taxon>Fervidibacillus</taxon>
    </lineage>
</organism>
<dbReference type="InterPro" id="IPR005598">
    <property type="entry name" value="ATP_synth_I"/>
</dbReference>
<reference evidence="7" key="1">
    <citation type="submission" date="2022-09" db="EMBL/GenBank/DDBJ databases">
        <title>Complete Genomes of Fervidibacillus albus and Fervidibacillus halotolerans isolated from tidal flat sediments.</title>
        <authorList>
            <person name="Kwon K.K."/>
            <person name="Yang S.-H."/>
            <person name="Park M.J."/>
            <person name="Oh H.-M."/>
        </authorList>
    </citation>
    <scope>NUCLEOTIDE SEQUENCE</scope>
    <source>
        <strain evidence="7">MEBiC13591</strain>
    </source>
</reference>
<feature type="transmembrane region" description="Helical" evidence="6">
    <location>
        <begin position="12"/>
        <end position="28"/>
    </location>
</feature>
<evidence type="ECO:0000256" key="2">
    <source>
        <dbReference type="ARBA" id="ARBA00022475"/>
    </source>
</evidence>
<dbReference type="PANTHER" id="PTHR40035:SF1">
    <property type="entry name" value="ATP SYNTHASE PROTEIN I"/>
    <property type="match status" value="1"/>
</dbReference>
<keyword evidence="4 6" id="KW-1133">Transmembrane helix</keyword>
<feature type="transmembrane region" description="Helical" evidence="6">
    <location>
        <begin position="34"/>
        <end position="52"/>
    </location>
</feature>
<dbReference type="GO" id="GO:0005886">
    <property type="term" value="C:plasma membrane"/>
    <property type="evidence" value="ECO:0007669"/>
    <property type="project" value="UniProtKB-SubCell"/>
</dbReference>
<dbReference type="PANTHER" id="PTHR40035">
    <property type="entry name" value="ATP SYNTHASE PROTEIN I"/>
    <property type="match status" value="1"/>
</dbReference>
<protein>
    <submittedName>
        <fullName evidence="7">ATP synthase subunit I</fullName>
    </submittedName>
</protein>
<sequence length="129" mass="14958">MPDVEFLYNRYRKYMYFTLAIVVLGWGFSAYKAFFAGLFLGISVGFLNLWLLKKRTVRLSNAVTKNKTVYSIGTFSRMAYVALAVLIALKYPDIFHLIATIIGFTVSYIVIFIDLIILFLAKQFRQEER</sequence>
<evidence type="ECO:0000256" key="6">
    <source>
        <dbReference type="SAM" id="Phobius"/>
    </source>
</evidence>
<dbReference type="Pfam" id="PF03899">
    <property type="entry name" value="ATP-synt_I"/>
    <property type="match status" value="1"/>
</dbReference>
<keyword evidence="8" id="KW-1185">Reference proteome</keyword>
<keyword evidence="2" id="KW-1003">Cell membrane</keyword>
<name>A0A9E8RVV4_9BACI</name>
<feature type="transmembrane region" description="Helical" evidence="6">
    <location>
        <begin position="94"/>
        <end position="121"/>
    </location>
</feature>